<dbReference type="SUPFAM" id="SSF144091">
    <property type="entry name" value="Rhomboid-like"/>
    <property type="match status" value="1"/>
</dbReference>
<keyword evidence="10" id="KW-1185">Reference proteome</keyword>
<dbReference type="EC" id="3.4.21.105" evidence="9"/>
<feature type="transmembrane region" description="Helical" evidence="7">
    <location>
        <begin position="82"/>
        <end position="105"/>
    </location>
</feature>
<evidence type="ECO:0000313" key="10">
    <source>
        <dbReference type="Proteomes" id="UP000254920"/>
    </source>
</evidence>
<dbReference type="PANTHER" id="PTHR43731">
    <property type="entry name" value="RHOMBOID PROTEASE"/>
    <property type="match status" value="1"/>
</dbReference>
<evidence type="ECO:0000259" key="8">
    <source>
        <dbReference type="Pfam" id="PF01694"/>
    </source>
</evidence>
<comment type="subcellular location">
    <subcellularLocation>
        <location evidence="1">Membrane</location>
        <topology evidence="1">Multi-pass membrane protein</topology>
    </subcellularLocation>
</comment>
<dbReference type="Gene3D" id="1.20.1540.10">
    <property type="entry name" value="Rhomboid-like"/>
    <property type="match status" value="1"/>
</dbReference>
<dbReference type="Proteomes" id="UP000254920">
    <property type="component" value="Unassembled WGS sequence"/>
</dbReference>
<keyword evidence="3 7" id="KW-0812">Transmembrane</keyword>
<evidence type="ECO:0000256" key="1">
    <source>
        <dbReference type="ARBA" id="ARBA00004141"/>
    </source>
</evidence>
<dbReference type="STRING" id="32024.GCA_000788295_00572"/>
<evidence type="ECO:0000313" key="9">
    <source>
        <dbReference type="EMBL" id="SUX10266.1"/>
    </source>
</evidence>
<name>A0A381DHW1_9BACT</name>
<proteinExistence type="inferred from homology"/>
<feature type="transmembrane region" description="Helical" evidence="7">
    <location>
        <begin position="59"/>
        <end position="75"/>
    </location>
</feature>
<protein>
    <submittedName>
        <fullName evidence="9">Rhomboid family protein</fullName>
        <ecNumber evidence="9">3.4.21.105</ecNumber>
    </submittedName>
</protein>
<feature type="domain" description="Peptidase S54 rhomboid" evidence="8">
    <location>
        <begin position="1"/>
        <end position="122"/>
    </location>
</feature>
<evidence type="ECO:0000256" key="6">
    <source>
        <dbReference type="ARBA" id="ARBA00023136"/>
    </source>
</evidence>
<dbReference type="InterPro" id="IPR035952">
    <property type="entry name" value="Rhomboid-like_sf"/>
</dbReference>
<keyword evidence="4 9" id="KW-0378">Hydrolase</keyword>
<sequence>MHLAMNMVVLYQFGSILERFLGGIKFILIYLLGGIITNLLSLVYIWYNGYYNGIDINTIGASGAICVLLGFMAFIDRYNAKGLFIALILMSFAPLLMGINVAWYAHLLGFGIGYLSGKIVRKY</sequence>
<evidence type="ECO:0000256" key="3">
    <source>
        <dbReference type="ARBA" id="ARBA00022692"/>
    </source>
</evidence>
<evidence type="ECO:0000256" key="7">
    <source>
        <dbReference type="SAM" id="Phobius"/>
    </source>
</evidence>
<reference evidence="9 10" key="1">
    <citation type="submission" date="2018-06" db="EMBL/GenBank/DDBJ databases">
        <authorList>
            <consortium name="Pathogen Informatics"/>
            <person name="Doyle S."/>
        </authorList>
    </citation>
    <scope>NUCLEOTIDE SEQUENCE [LARGE SCALE GENOMIC DNA]</scope>
    <source>
        <strain evidence="9 10">NCTC12475</strain>
    </source>
</reference>
<keyword evidence="5 7" id="KW-1133">Transmembrane helix</keyword>
<dbReference type="GO" id="GO:0004252">
    <property type="term" value="F:serine-type endopeptidase activity"/>
    <property type="evidence" value="ECO:0007669"/>
    <property type="project" value="InterPro"/>
</dbReference>
<keyword evidence="6 7" id="KW-0472">Membrane</keyword>
<dbReference type="PANTHER" id="PTHR43731:SF14">
    <property type="entry name" value="PRESENILIN-ASSOCIATED RHOMBOID-LIKE PROTEIN, MITOCHONDRIAL"/>
    <property type="match status" value="1"/>
</dbReference>
<dbReference type="AlphaFoldDB" id="A0A381DHW1"/>
<dbReference type="EMBL" id="UFVD01000001">
    <property type="protein sequence ID" value="SUX10266.1"/>
    <property type="molecule type" value="Genomic_DNA"/>
</dbReference>
<accession>A0A381DHW1</accession>
<dbReference type="InterPro" id="IPR022764">
    <property type="entry name" value="Peptidase_S54_rhomboid_dom"/>
</dbReference>
<evidence type="ECO:0000256" key="4">
    <source>
        <dbReference type="ARBA" id="ARBA00022801"/>
    </source>
</evidence>
<evidence type="ECO:0000256" key="2">
    <source>
        <dbReference type="ARBA" id="ARBA00009045"/>
    </source>
</evidence>
<evidence type="ECO:0000256" key="5">
    <source>
        <dbReference type="ARBA" id="ARBA00022989"/>
    </source>
</evidence>
<dbReference type="GO" id="GO:0016020">
    <property type="term" value="C:membrane"/>
    <property type="evidence" value="ECO:0007669"/>
    <property type="project" value="UniProtKB-SubCell"/>
</dbReference>
<gene>
    <name evidence="9" type="primary">gluP</name>
    <name evidence="9" type="ORF">NCTC12475_00452</name>
</gene>
<comment type="similarity">
    <text evidence="2">Belongs to the peptidase S54 family.</text>
</comment>
<organism evidence="9 10">
    <name type="scientific">Campylobacter sputorum subsp. sputorum</name>
    <dbReference type="NCBI Taxonomy" id="32024"/>
    <lineage>
        <taxon>Bacteria</taxon>
        <taxon>Pseudomonadati</taxon>
        <taxon>Campylobacterota</taxon>
        <taxon>Epsilonproteobacteria</taxon>
        <taxon>Campylobacterales</taxon>
        <taxon>Campylobacteraceae</taxon>
        <taxon>Campylobacter</taxon>
    </lineage>
</organism>
<feature type="transmembrane region" description="Helical" evidence="7">
    <location>
        <begin position="27"/>
        <end position="47"/>
    </location>
</feature>
<dbReference type="Pfam" id="PF01694">
    <property type="entry name" value="Rhomboid"/>
    <property type="match status" value="1"/>
</dbReference>
<dbReference type="InterPro" id="IPR050925">
    <property type="entry name" value="Rhomboid_protease_S54"/>
</dbReference>